<keyword evidence="2" id="KW-0472">Membrane</keyword>
<evidence type="ECO:0000259" key="3">
    <source>
        <dbReference type="Pfam" id="PF26347"/>
    </source>
</evidence>
<dbReference type="EMBL" id="PISE01000008">
    <property type="protein sequence ID" value="PKG24991.1"/>
    <property type="molecule type" value="Genomic_DNA"/>
</dbReference>
<proteinExistence type="predicted"/>
<keyword evidence="2" id="KW-1133">Transmembrane helix</keyword>
<keyword evidence="5" id="KW-1185">Reference proteome</keyword>
<name>A0A2N0Z645_9BACI</name>
<evidence type="ECO:0000313" key="5">
    <source>
        <dbReference type="Proteomes" id="UP000233375"/>
    </source>
</evidence>
<dbReference type="InterPro" id="IPR048198">
    <property type="entry name" value="YtrI"/>
</dbReference>
<feature type="coiled-coil region" evidence="1">
    <location>
        <begin position="38"/>
        <end position="72"/>
    </location>
</feature>
<evidence type="ECO:0000256" key="1">
    <source>
        <dbReference type="SAM" id="Coils"/>
    </source>
</evidence>
<comment type="caution">
    <text evidence="4">The sequence shown here is derived from an EMBL/GenBank/DDBJ whole genome shotgun (WGS) entry which is preliminary data.</text>
</comment>
<keyword evidence="2" id="KW-0812">Transmembrane</keyword>
<dbReference type="RefSeq" id="WP_101175705.1">
    <property type="nucleotide sequence ID" value="NZ_PISE01000008.1"/>
</dbReference>
<dbReference type="AlphaFoldDB" id="A0A2N0Z645"/>
<dbReference type="InterPro" id="IPR058620">
    <property type="entry name" value="YtrI_C"/>
</dbReference>
<dbReference type="OrthoDB" id="2691164at2"/>
<reference evidence="4 5" key="1">
    <citation type="journal article" date="2003" name="Int. J. Syst. Evol. Microbiol.">
        <title>Bacillus nealsonii sp. nov., isolated from a spacecraft-assembly facility, whose spores are gamma-radiation resistant.</title>
        <authorList>
            <person name="Venkateswaran K."/>
            <person name="Kempf M."/>
            <person name="Chen F."/>
            <person name="Satomi M."/>
            <person name="Nicholson W."/>
            <person name="Kern R."/>
        </authorList>
    </citation>
    <scope>NUCLEOTIDE SEQUENCE [LARGE SCALE GENOMIC DNA]</scope>
    <source>
        <strain evidence="4 5">FO-92</strain>
    </source>
</reference>
<evidence type="ECO:0000313" key="4">
    <source>
        <dbReference type="EMBL" id="PKG24991.1"/>
    </source>
</evidence>
<feature type="domain" description="Sporulation membrane protein YtrI C-terminal" evidence="3">
    <location>
        <begin position="84"/>
        <end position="165"/>
    </location>
</feature>
<sequence>MRVPPFYRSASVQRFFAGMVIGGVIAWCIFLFMFGVSQERYSKEIKTQKETINELKAEKEIWQKEFSNLNKKTEKKLTIQDLVVKINNKDQKKYDINSVSVHEMQNTIKEDLSSIIAKDMELVFKSKDLLRKSIENKVFVSDGKRYKFKVTELFIYTTIYIEISVAYAD</sequence>
<organism evidence="4 5">
    <name type="scientific">Niallia nealsonii</name>
    <dbReference type="NCBI Taxonomy" id="115979"/>
    <lineage>
        <taxon>Bacteria</taxon>
        <taxon>Bacillati</taxon>
        <taxon>Bacillota</taxon>
        <taxon>Bacilli</taxon>
        <taxon>Bacillales</taxon>
        <taxon>Bacillaceae</taxon>
        <taxon>Niallia</taxon>
    </lineage>
</organism>
<gene>
    <name evidence="4" type="ORF">CWS01_03725</name>
</gene>
<dbReference type="NCBIfam" id="NF041479">
    <property type="entry name" value="spor_membprot_YtrI"/>
    <property type="match status" value="1"/>
</dbReference>
<protein>
    <submittedName>
        <fullName evidence="4">Sporulation protein</fullName>
    </submittedName>
</protein>
<dbReference type="Proteomes" id="UP000233375">
    <property type="component" value="Unassembled WGS sequence"/>
</dbReference>
<keyword evidence="1" id="KW-0175">Coiled coil</keyword>
<accession>A0A2N0Z645</accession>
<feature type="transmembrane region" description="Helical" evidence="2">
    <location>
        <begin position="15"/>
        <end position="36"/>
    </location>
</feature>
<evidence type="ECO:0000256" key="2">
    <source>
        <dbReference type="SAM" id="Phobius"/>
    </source>
</evidence>
<dbReference type="Pfam" id="PF26347">
    <property type="entry name" value="YtrI_sporulation"/>
    <property type="match status" value="1"/>
</dbReference>